<evidence type="ECO:0000256" key="4">
    <source>
        <dbReference type="ARBA" id="ARBA00022989"/>
    </source>
</evidence>
<evidence type="ECO:0000313" key="7">
    <source>
        <dbReference type="EMBL" id="PIT86536.1"/>
    </source>
</evidence>
<evidence type="ECO:0000256" key="1">
    <source>
        <dbReference type="ARBA" id="ARBA00004141"/>
    </source>
</evidence>
<feature type="transmembrane region" description="Helical" evidence="6">
    <location>
        <begin position="116"/>
        <end position="140"/>
    </location>
</feature>
<evidence type="ECO:0000256" key="2">
    <source>
        <dbReference type="ARBA" id="ARBA00008333"/>
    </source>
</evidence>
<evidence type="ECO:0000256" key="3">
    <source>
        <dbReference type="ARBA" id="ARBA00022692"/>
    </source>
</evidence>
<dbReference type="Proteomes" id="UP000229362">
    <property type="component" value="Unassembled WGS sequence"/>
</dbReference>
<comment type="subcellular location">
    <subcellularLocation>
        <location evidence="1">Membrane</location>
        <topology evidence="1">Multi-pass membrane protein</topology>
    </subcellularLocation>
</comment>
<evidence type="ECO:0000256" key="6">
    <source>
        <dbReference type="SAM" id="Phobius"/>
    </source>
</evidence>
<name>A0A2M6W157_9BACT</name>
<protein>
    <submittedName>
        <fullName evidence="7">High-affinity iron transporter</fullName>
    </submittedName>
</protein>
<accession>A0A2M6W157</accession>
<proteinExistence type="inferred from homology"/>
<dbReference type="InterPro" id="IPR004923">
    <property type="entry name" value="FTR1/Fip1/EfeU"/>
</dbReference>
<dbReference type="PANTHER" id="PTHR31632">
    <property type="entry name" value="IRON TRANSPORTER FTH1"/>
    <property type="match status" value="1"/>
</dbReference>
<dbReference type="Pfam" id="PF03239">
    <property type="entry name" value="FTR1"/>
    <property type="match status" value="1"/>
</dbReference>
<organism evidence="7 8">
    <name type="scientific">Candidatus Magasanikbacteria bacterium CG10_big_fil_rev_8_21_14_0_10_43_6</name>
    <dbReference type="NCBI Taxonomy" id="1974650"/>
    <lineage>
        <taxon>Bacteria</taxon>
        <taxon>Candidatus Magasanikiibacteriota</taxon>
    </lineage>
</organism>
<feature type="transmembrane region" description="Helical" evidence="6">
    <location>
        <begin position="177"/>
        <end position="196"/>
    </location>
</feature>
<comment type="caution">
    <text evidence="7">The sequence shown here is derived from an EMBL/GenBank/DDBJ whole genome shotgun (WGS) entry which is preliminary data.</text>
</comment>
<feature type="transmembrane region" description="Helical" evidence="6">
    <location>
        <begin position="146"/>
        <end position="165"/>
    </location>
</feature>
<evidence type="ECO:0000256" key="5">
    <source>
        <dbReference type="ARBA" id="ARBA00023136"/>
    </source>
</evidence>
<feature type="transmembrane region" description="Helical" evidence="6">
    <location>
        <begin position="73"/>
        <end position="91"/>
    </location>
</feature>
<dbReference type="GO" id="GO:0015093">
    <property type="term" value="F:ferrous iron transmembrane transporter activity"/>
    <property type="evidence" value="ECO:0007669"/>
    <property type="project" value="TreeGrafter"/>
</dbReference>
<feature type="transmembrane region" description="Helical" evidence="6">
    <location>
        <begin position="37"/>
        <end position="61"/>
    </location>
</feature>
<reference evidence="8" key="1">
    <citation type="submission" date="2017-09" db="EMBL/GenBank/DDBJ databases">
        <title>Depth-based differentiation of microbial function through sediment-hosted aquifers and enrichment of novel symbionts in the deep terrestrial subsurface.</title>
        <authorList>
            <person name="Probst A.J."/>
            <person name="Ladd B."/>
            <person name="Jarett J.K."/>
            <person name="Geller-Mcgrath D.E."/>
            <person name="Sieber C.M.K."/>
            <person name="Emerson J.B."/>
            <person name="Anantharaman K."/>
            <person name="Thomas B.C."/>
            <person name="Malmstrom R."/>
            <person name="Stieglmeier M."/>
            <person name="Klingl A."/>
            <person name="Woyke T."/>
            <person name="Ryan C.M."/>
            <person name="Banfield J.F."/>
        </authorList>
    </citation>
    <scope>NUCLEOTIDE SEQUENCE [LARGE SCALE GENOMIC DNA]</scope>
</reference>
<gene>
    <name evidence="7" type="ORF">COU33_02595</name>
</gene>
<sequence>MIAALIITLRETLEATLVTSIVFGYLKKTKQEQYKKYVWAGIVSAIMVSLLGAWVFTAIAGGFQGRSEELFEGVTMLVGAALLTTMILWMLRQKGRIGALKERISSTVDNAKRAELFGLVFFSVLREGIETVIFLNAVLIASEGHAVLGGALGIGIALLLGYALYKESLKLNIKKFFAISGVILILFAAGLVAHGIHEFQEAGVIPVVAEHIWDINPVVEEEGVYPVMHENGAIGGILKGLFGYNGNPNLLEVLGYVLYLGVIVGVYKKIDKTKK</sequence>
<evidence type="ECO:0000313" key="8">
    <source>
        <dbReference type="Proteomes" id="UP000229362"/>
    </source>
</evidence>
<feature type="transmembrane region" description="Helical" evidence="6">
    <location>
        <begin position="250"/>
        <end position="267"/>
    </location>
</feature>
<keyword evidence="3 6" id="KW-0812">Transmembrane</keyword>
<dbReference type="EMBL" id="PFBZ01000112">
    <property type="protein sequence ID" value="PIT86536.1"/>
    <property type="molecule type" value="Genomic_DNA"/>
</dbReference>
<dbReference type="AlphaFoldDB" id="A0A2M6W157"/>
<dbReference type="GO" id="GO:0033573">
    <property type="term" value="C:high-affinity iron permease complex"/>
    <property type="evidence" value="ECO:0007669"/>
    <property type="project" value="InterPro"/>
</dbReference>
<keyword evidence="5 6" id="KW-0472">Membrane</keyword>
<keyword evidence="4 6" id="KW-1133">Transmembrane helix</keyword>
<dbReference type="PANTHER" id="PTHR31632:SF2">
    <property type="entry name" value="PLASMA MEMBRANE IRON PERMEASE"/>
    <property type="match status" value="1"/>
</dbReference>
<comment type="similarity">
    <text evidence="2">Belongs to the oxidase-dependent Fe transporter (OFeT) (TC 9.A.10.1) family.</text>
</comment>